<comment type="caution">
    <text evidence="2">The sequence shown here is derived from an EMBL/GenBank/DDBJ whole genome shotgun (WGS) entry which is preliminary data.</text>
</comment>
<evidence type="ECO:0000256" key="1">
    <source>
        <dbReference type="SAM" id="Phobius"/>
    </source>
</evidence>
<feature type="transmembrane region" description="Helical" evidence="1">
    <location>
        <begin position="150"/>
        <end position="173"/>
    </location>
</feature>
<feature type="transmembrane region" description="Helical" evidence="1">
    <location>
        <begin position="12"/>
        <end position="35"/>
    </location>
</feature>
<feature type="transmembrane region" description="Helical" evidence="1">
    <location>
        <begin position="112"/>
        <end position="138"/>
    </location>
</feature>
<name>A0AAW1X444_RUBAR</name>
<accession>A0AAW1X444</accession>
<keyword evidence="1" id="KW-0472">Membrane</keyword>
<evidence type="ECO:0008006" key="4">
    <source>
        <dbReference type="Google" id="ProtNLM"/>
    </source>
</evidence>
<evidence type="ECO:0000313" key="3">
    <source>
        <dbReference type="Proteomes" id="UP001457282"/>
    </source>
</evidence>
<keyword evidence="3" id="KW-1185">Reference proteome</keyword>
<dbReference type="EMBL" id="JBEDUW010000004">
    <property type="protein sequence ID" value="KAK9931120.1"/>
    <property type="molecule type" value="Genomic_DNA"/>
</dbReference>
<reference evidence="2 3" key="1">
    <citation type="journal article" date="2023" name="G3 (Bethesda)">
        <title>A chromosome-length genome assembly and annotation of blackberry (Rubus argutus, cv. 'Hillquist').</title>
        <authorList>
            <person name="Bruna T."/>
            <person name="Aryal R."/>
            <person name="Dudchenko O."/>
            <person name="Sargent D.J."/>
            <person name="Mead D."/>
            <person name="Buti M."/>
            <person name="Cavallini A."/>
            <person name="Hytonen T."/>
            <person name="Andres J."/>
            <person name="Pham M."/>
            <person name="Weisz D."/>
            <person name="Mascagni F."/>
            <person name="Usai G."/>
            <person name="Natali L."/>
            <person name="Bassil N."/>
            <person name="Fernandez G.E."/>
            <person name="Lomsadze A."/>
            <person name="Armour M."/>
            <person name="Olukolu B."/>
            <person name="Poorten T."/>
            <person name="Britton C."/>
            <person name="Davik J."/>
            <person name="Ashrafi H."/>
            <person name="Aiden E.L."/>
            <person name="Borodovsky M."/>
            <person name="Worthington M."/>
        </authorList>
    </citation>
    <scope>NUCLEOTIDE SEQUENCE [LARGE SCALE GENOMIC DNA]</scope>
    <source>
        <strain evidence="2">PI 553951</strain>
    </source>
</reference>
<sequence length="174" mass="20728">MAIVMRWLLSLPLWWLVIFIFVKWGRLVFWGWLLSLRRLTIQLSGRRLKQMASCVFFMRWFVLWWWLLALVRFITWMSWFMLWWWLLSLTWLIVLLRWLLPWKVSRPTLATGVHEVACALVVVSLPYEVHCVFAGAFLPWKVFHPTLTTGVHVVACALVVASLPYEVHCVAFLL</sequence>
<protein>
    <recommendedName>
        <fullName evidence="4">Transmembrane protein</fullName>
    </recommendedName>
</protein>
<evidence type="ECO:0000313" key="2">
    <source>
        <dbReference type="EMBL" id="KAK9931120.1"/>
    </source>
</evidence>
<feature type="transmembrane region" description="Helical" evidence="1">
    <location>
        <begin position="56"/>
        <end position="76"/>
    </location>
</feature>
<keyword evidence="1" id="KW-1133">Transmembrane helix</keyword>
<proteinExistence type="predicted"/>
<dbReference type="Proteomes" id="UP001457282">
    <property type="component" value="Unassembled WGS sequence"/>
</dbReference>
<dbReference type="AlphaFoldDB" id="A0AAW1X444"/>
<keyword evidence="1" id="KW-0812">Transmembrane</keyword>
<organism evidence="2 3">
    <name type="scientific">Rubus argutus</name>
    <name type="common">Southern blackberry</name>
    <dbReference type="NCBI Taxonomy" id="59490"/>
    <lineage>
        <taxon>Eukaryota</taxon>
        <taxon>Viridiplantae</taxon>
        <taxon>Streptophyta</taxon>
        <taxon>Embryophyta</taxon>
        <taxon>Tracheophyta</taxon>
        <taxon>Spermatophyta</taxon>
        <taxon>Magnoliopsida</taxon>
        <taxon>eudicotyledons</taxon>
        <taxon>Gunneridae</taxon>
        <taxon>Pentapetalae</taxon>
        <taxon>rosids</taxon>
        <taxon>fabids</taxon>
        <taxon>Rosales</taxon>
        <taxon>Rosaceae</taxon>
        <taxon>Rosoideae</taxon>
        <taxon>Rosoideae incertae sedis</taxon>
        <taxon>Rubus</taxon>
    </lineage>
</organism>
<gene>
    <name evidence="2" type="ORF">M0R45_018415</name>
</gene>
<feature type="transmembrane region" description="Helical" evidence="1">
    <location>
        <begin position="82"/>
        <end position="100"/>
    </location>
</feature>